<gene>
    <name evidence="1" type="ORF">GCM10011394_23260</name>
</gene>
<protein>
    <recommendedName>
        <fullName evidence="3">Acyltransferase</fullName>
    </recommendedName>
</protein>
<dbReference type="SUPFAM" id="SSF51161">
    <property type="entry name" value="Trimeric LpxA-like enzymes"/>
    <property type="match status" value="1"/>
</dbReference>
<organism evidence="1 2">
    <name type="scientific">Luteimonas terricola</name>
    <dbReference type="NCBI Taxonomy" id="645597"/>
    <lineage>
        <taxon>Bacteria</taxon>
        <taxon>Pseudomonadati</taxon>
        <taxon>Pseudomonadota</taxon>
        <taxon>Gammaproteobacteria</taxon>
        <taxon>Lysobacterales</taxon>
        <taxon>Lysobacteraceae</taxon>
        <taxon>Luteimonas</taxon>
    </lineage>
</organism>
<dbReference type="EMBL" id="BMME01000001">
    <property type="protein sequence ID" value="GGK13378.1"/>
    <property type="molecule type" value="Genomic_DNA"/>
</dbReference>
<dbReference type="Proteomes" id="UP000599009">
    <property type="component" value="Unassembled WGS sequence"/>
</dbReference>
<accession>A0ABQ2ELK3</accession>
<reference evidence="2" key="1">
    <citation type="journal article" date="2019" name="Int. J. Syst. Evol. Microbiol.">
        <title>The Global Catalogue of Microorganisms (GCM) 10K type strain sequencing project: providing services to taxonomists for standard genome sequencing and annotation.</title>
        <authorList>
            <consortium name="The Broad Institute Genomics Platform"/>
            <consortium name="The Broad Institute Genome Sequencing Center for Infectious Disease"/>
            <person name="Wu L."/>
            <person name="Ma J."/>
        </authorList>
    </citation>
    <scope>NUCLEOTIDE SEQUENCE [LARGE SCALE GENOMIC DNA]</scope>
    <source>
        <strain evidence="2">CGMCC 1.8985</strain>
    </source>
</reference>
<evidence type="ECO:0000313" key="2">
    <source>
        <dbReference type="Proteomes" id="UP000599009"/>
    </source>
</evidence>
<dbReference type="PANTHER" id="PTHR23416">
    <property type="entry name" value="SIALIC ACID SYNTHASE-RELATED"/>
    <property type="match status" value="1"/>
</dbReference>
<dbReference type="InterPro" id="IPR011004">
    <property type="entry name" value="Trimer_LpxA-like_sf"/>
</dbReference>
<dbReference type="Pfam" id="PF00132">
    <property type="entry name" value="Hexapep"/>
    <property type="match status" value="1"/>
</dbReference>
<dbReference type="InterPro" id="IPR001451">
    <property type="entry name" value="Hexapep"/>
</dbReference>
<comment type="caution">
    <text evidence="1">The sequence shown here is derived from an EMBL/GenBank/DDBJ whole genome shotgun (WGS) entry which is preliminary data.</text>
</comment>
<dbReference type="Gene3D" id="2.160.10.10">
    <property type="entry name" value="Hexapeptide repeat proteins"/>
    <property type="match status" value="1"/>
</dbReference>
<keyword evidence="2" id="KW-1185">Reference proteome</keyword>
<dbReference type="RefSeq" id="WP_132986696.1">
    <property type="nucleotide sequence ID" value="NZ_BMME01000001.1"/>
</dbReference>
<evidence type="ECO:0008006" key="3">
    <source>
        <dbReference type="Google" id="ProtNLM"/>
    </source>
</evidence>
<dbReference type="InterPro" id="IPR051159">
    <property type="entry name" value="Hexapeptide_acetyltransf"/>
</dbReference>
<dbReference type="PANTHER" id="PTHR23416:SF78">
    <property type="entry name" value="LIPOPOLYSACCHARIDE BIOSYNTHESIS O-ACETYL TRANSFERASE WBBJ-RELATED"/>
    <property type="match status" value="1"/>
</dbReference>
<sequence length="182" mass="19805">MRYPLTAYLRAGTFFTLYGLVKYLPPPLGDGLRYLVLKLFVARIGSWKIKDGVTVWFPEGVRIGRHVTINEGVFLDGFGGLSIGDHCRIAHGCSFISEDHMFDDRNTPIWTQGKRASPITLEEDVWCGCGVKVMRGVTIGRGSVIAAGAVVTRDIPPFSIAMGVPARVVGIRGEKPIDGVAT</sequence>
<proteinExistence type="predicted"/>
<evidence type="ECO:0000313" key="1">
    <source>
        <dbReference type="EMBL" id="GGK13378.1"/>
    </source>
</evidence>
<dbReference type="CDD" id="cd04647">
    <property type="entry name" value="LbH_MAT_like"/>
    <property type="match status" value="1"/>
</dbReference>
<name>A0ABQ2ELK3_9GAMM</name>